<feature type="transmembrane region" description="Helical" evidence="1">
    <location>
        <begin position="7"/>
        <end position="29"/>
    </location>
</feature>
<dbReference type="RefSeq" id="WP_306890951.1">
    <property type="nucleotide sequence ID" value="NZ_JAUSVR010000011.1"/>
</dbReference>
<feature type="transmembrane region" description="Helical" evidence="1">
    <location>
        <begin position="118"/>
        <end position="140"/>
    </location>
</feature>
<reference evidence="2 3" key="1">
    <citation type="submission" date="2023-07" db="EMBL/GenBank/DDBJ databases">
        <title>Genomic Encyclopedia of Type Strains, Phase IV (KMG-IV): sequencing the most valuable type-strain genomes for metagenomic binning, comparative biology and taxonomic classification.</title>
        <authorList>
            <person name="Goeker M."/>
        </authorList>
    </citation>
    <scope>NUCLEOTIDE SEQUENCE [LARGE SCALE GENOMIC DNA]</scope>
    <source>
        <strain evidence="2 3">DSM 15561</strain>
    </source>
</reference>
<evidence type="ECO:0000313" key="3">
    <source>
        <dbReference type="Proteomes" id="UP001235094"/>
    </source>
</evidence>
<keyword evidence="3" id="KW-1185">Reference proteome</keyword>
<name>A0ABU0LU98_9HYPH</name>
<evidence type="ECO:0000256" key="1">
    <source>
        <dbReference type="SAM" id="Phobius"/>
    </source>
</evidence>
<keyword evidence="1" id="KW-1133">Transmembrane helix</keyword>
<keyword evidence="1" id="KW-0472">Membrane</keyword>
<feature type="transmembrane region" description="Helical" evidence="1">
    <location>
        <begin position="182"/>
        <end position="206"/>
    </location>
</feature>
<accession>A0ABU0LU98</accession>
<feature type="transmembrane region" description="Helical" evidence="1">
    <location>
        <begin position="84"/>
        <end position="106"/>
    </location>
</feature>
<gene>
    <name evidence="2" type="ORF">QOZ99_003173</name>
</gene>
<evidence type="ECO:0000313" key="2">
    <source>
        <dbReference type="EMBL" id="MDQ0512271.1"/>
    </source>
</evidence>
<comment type="caution">
    <text evidence="2">The sequence shown here is derived from an EMBL/GenBank/DDBJ whole genome shotgun (WGS) entry which is preliminary data.</text>
</comment>
<proteinExistence type="predicted"/>
<organism evidence="2 3">
    <name type="scientific">Ancylobacter amanitiformis</name>
    <dbReference type="NCBI Taxonomy" id="217069"/>
    <lineage>
        <taxon>Bacteria</taxon>
        <taxon>Pseudomonadati</taxon>
        <taxon>Pseudomonadota</taxon>
        <taxon>Alphaproteobacteria</taxon>
        <taxon>Hyphomicrobiales</taxon>
        <taxon>Xanthobacteraceae</taxon>
        <taxon>Ancylobacter</taxon>
    </lineage>
</organism>
<dbReference type="Proteomes" id="UP001235094">
    <property type="component" value="Unassembled WGS sequence"/>
</dbReference>
<sequence length="237" mass="26721">MINIEMLLIILLIIIGSVCAFLIILIKIYSDKIIVLNKEKSTMVINNVSSEFKHQNNDIEIPKLYYDYVRDEIEHEDNITNQRLTWAITFQGFLIGAIGVLVGFNWTGGDAVIALRKVILAVLPVMGISFGIIALGGIWASRKAIEKVKEDWEERNNVWGLYPNRVPQAYGQGSAFNVGTGYAVWIAKLFIVTWLVILLAQIMFILKITIPHCETQSVDVLRCIFTDVGSHEARLNL</sequence>
<keyword evidence="1" id="KW-0812">Transmembrane</keyword>
<protein>
    <submittedName>
        <fullName evidence="2">Uncharacterized protein</fullName>
    </submittedName>
</protein>
<dbReference type="EMBL" id="JAUSVR010000011">
    <property type="protein sequence ID" value="MDQ0512271.1"/>
    <property type="molecule type" value="Genomic_DNA"/>
</dbReference>